<evidence type="ECO:0000259" key="6">
    <source>
        <dbReference type="Pfam" id="PF00155"/>
    </source>
</evidence>
<dbReference type="InterPro" id="IPR015421">
    <property type="entry name" value="PyrdxlP-dep_Trfase_major"/>
</dbReference>
<dbReference type="EMBL" id="CAUYUE010000015">
    <property type="protein sequence ID" value="CAK0786657.1"/>
    <property type="molecule type" value="Genomic_DNA"/>
</dbReference>
<dbReference type="InterPro" id="IPR015422">
    <property type="entry name" value="PyrdxlP-dep_Trfase_small"/>
</dbReference>
<dbReference type="Proteomes" id="UP001314263">
    <property type="component" value="Unassembled WGS sequence"/>
</dbReference>
<dbReference type="InterPro" id="IPR004839">
    <property type="entry name" value="Aminotransferase_I/II_large"/>
</dbReference>
<evidence type="ECO:0000256" key="1">
    <source>
        <dbReference type="ARBA" id="ARBA00001933"/>
    </source>
</evidence>
<feature type="domain" description="Aminotransferase class I/classII large" evidence="6">
    <location>
        <begin position="76"/>
        <end position="427"/>
    </location>
</feature>
<evidence type="ECO:0000256" key="2">
    <source>
        <dbReference type="ARBA" id="ARBA00007441"/>
    </source>
</evidence>
<dbReference type="GO" id="GO:0016212">
    <property type="term" value="F:kynurenine-oxoglutarate transaminase activity"/>
    <property type="evidence" value="ECO:0007669"/>
    <property type="project" value="TreeGrafter"/>
</dbReference>
<evidence type="ECO:0000313" key="7">
    <source>
        <dbReference type="EMBL" id="CAK0786657.1"/>
    </source>
</evidence>
<dbReference type="Pfam" id="PF00155">
    <property type="entry name" value="Aminotran_1_2"/>
    <property type="match status" value="1"/>
</dbReference>
<protein>
    <recommendedName>
        <fullName evidence="6">Aminotransferase class I/classII large domain-containing protein</fullName>
    </recommendedName>
</protein>
<dbReference type="Gene3D" id="3.40.640.10">
    <property type="entry name" value="Type I PLP-dependent aspartate aminotransferase-like (Major domain)"/>
    <property type="match status" value="1"/>
</dbReference>
<gene>
    <name evidence="7" type="ORF">CVIRNUC_009871</name>
</gene>
<dbReference type="AlphaFoldDB" id="A0AAV1IKC2"/>
<dbReference type="SUPFAM" id="SSF53383">
    <property type="entry name" value="PLP-dependent transferases"/>
    <property type="match status" value="1"/>
</dbReference>
<dbReference type="FunFam" id="3.40.640.10:FF:000024">
    <property type="entry name" value="Kynurenine--oxoglutarate transaminase 3"/>
    <property type="match status" value="1"/>
</dbReference>
<dbReference type="PANTHER" id="PTHR43807">
    <property type="entry name" value="FI04487P"/>
    <property type="match status" value="1"/>
</dbReference>
<keyword evidence="8" id="KW-1185">Reference proteome</keyword>
<dbReference type="Gene3D" id="3.90.1150.10">
    <property type="entry name" value="Aspartate Aminotransferase, domain 1"/>
    <property type="match status" value="1"/>
</dbReference>
<name>A0AAV1IKC2_9CHLO</name>
<keyword evidence="4" id="KW-0808">Transferase</keyword>
<organism evidence="7 8">
    <name type="scientific">Coccomyxa viridis</name>
    <dbReference type="NCBI Taxonomy" id="1274662"/>
    <lineage>
        <taxon>Eukaryota</taxon>
        <taxon>Viridiplantae</taxon>
        <taxon>Chlorophyta</taxon>
        <taxon>core chlorophytes</taxon>
        <taxon>Trebouxiophyceae</taxon>
        <taxon>Trebouxiophyceae incertae sedis</taxon>
        <taxon>Coccomyxaceae</taxon>
        <taxon>Coccomyxa</taxon>
    </lineage>
</organism>
<dbReference type="GO" id="GO:0005737">
    <property type="term" value="C:cytoplasm"/>
    <property type="evidence" value="ECO:0007669"/>
    <property type="project" value="TreeGrafter"/>
</dbReference>
<keyword evidence="5" id="KW-0663">Pyridoxal phosphate</keyword>
<evidence type="ECO:0000256" key="5">
    <source>
        <dbReference type="ARBA" id="ARBA00022898"/>
    </source>
</evidence>
<proteinExistence type="inferred from homology"/>
<dbReference type="CDD" id="cd00609">
    <property type="entry name" value="AAT_like"/>
    <property type="match status" value="1"/>
</dbReference>
<comment type="caution">
    <text evidence="7">The sequence shown here is derived from an EMBL/GenBank/DDBJ whole genome shotgun (WGS) entry which is preliminary data.</text>
</comment>
<evidence type="ECO:0000313" key="8">
    <source>
        <dbReference type="Proteomes" id="UP001314263"/>
    </source>
</evidence>
<dbReference type="NCBIfam" id="NF006488">
    <property type="entry name" value="PRK08912.1"/>
    <property type="match status" value="1"/>
</dbReference>
<dbReference type="PANTHER" id="PTHR43807:SF20">
    <property type="entry name" value="FI04487P"/>
    <property type="match status" value="1"/>
</dbReference>
<comment type="cofactor">
    <cofactor evidence="1">
        <name>pyridoxal 5'-phosphate</name>
        <dbReference type="ChEBI" id="CHEBI:597326"/>
    </cofactor>
</comment>
<dbReference type="InterPro" id="IPR051326">
    <property type="entry name" value="Kynurenine-oxoglutarate_AT"/>
</dbReference>
<reference evidence="7 8" key="1">
    <citation type="submission" date="2023-10" db="EMBL/GenBank/DDBJ databases">
        <authorList>
            <person name="Maclean D."/>
            <person name="Macfadyen A."/>
        </authorList>
    </citation>
    <scope>NUCLEOTIDE SEQUENCE [LARGE SCALE GENOMIC DNA]</scope>
</reference>
<accession>A0AAV1IKC2</accession>
<evidence type="ECO:0000256" key="3">
    <source>
        <dbReference type="ARBA" id="ARBA00022576"/>
    </source>
</evidence>
<dbReference type="InterPro" id="IPR015424">
    <property type="entry name" value="PyrdxlP-dep_Trfase"/>
</dbReference>
<keyword evidence="3" id="KW-0032">Aminotransferase</keyword>
<evidence type="ECO:0000256" key="4">
    <source>
        <dbReference type="ARBA" id="ARBA00022679"/>
    </source>
</evidence>
<dbReference type="GO" id="GO:0030170">
    <property type="term" value="F:pyridoxal phosphate binding"/>
    <property type="evidence" value="ECO:0007669"/>
    <property type="project" value="InterPro"/>
</dbReference>
<sequence>MIYKATRSCVSAVKKGLHCKQFVAKHSPRLPQVGMRAMNGHRDVIEDLKPCNTFLQNRGTNVFSIMTSLSVEHSSVNLGQGFPDEEGPDEMKRRAGSALLEHNNQYPPMPGLPELRQAVARHSAAQSGIEADWQTETLITVGATEALTSAFMGLLNEGDEVIIFDPQYDAYIPLCRAHGGIPVEVKLNTEDWTVPHAELEAAFSERTKAIVVNSPHNPTGKVFSVEDLSFIADLCQKWNVYAILDEVYEHLVFKGSRHVSMRSLPGMRERCIRIGSAGKTFSLTAWKVGWMTGPPALMKAVTSAHQFITFTVASSLQRAVAYGLDEESSFYLGLGASLQRKRQFLEQQLTEVGFRVLPAQGTYFLVADIRPLLKSDAAEDDVAFCKRLTMEAGVTALPVSAFYASSDPPRHLARFCFCKDDSKLEAASASLRRYFLR</sequence>
<comment type="similarity">
    <text evidence="2">Belongs to the class-I pyridoxal-phosphate-dependent aminotransferase family.</text>
</comment>